<evidence type="ECO:0000256" key="2">
    <source>
        <dbReference type="ARBA" id="ARBA00022448"/>
    </source>
</evidence>
<dbReference type="EMBL" id="QSKW01000013">
    <property type="protein sequence ID" value="RHE97222.1"/>
    <property type="molecule type" value="Genomic_DNA"/>
</dbReference>
<feature type="transmembrane region" description="Helical" evidence="7">
    <location>
        <begin position="334"/>
        <end position="357"/>
    </location>
</feature>
<name>A0A3R6EL83_9FIRM</name>
<evidence type="ECO:0000256" key="1">
    <source>
        <dbReference type="ARBA" id="ARBA00004651"/>
    </source>
</evidence>
<keyword evidence="5 7" id="KW-1133">Transmembrane helix</keyword>
<dbReference type="InterPro" id="IPR010290">
    <property type="entry name" value="TM_effector"/>
</dbReference>
<comment type="caution">
    <text evidence="8">The sequence shown here is derived from an EMBL/GenBank/DDBJ whole genome shotgun (WGS) entry which is preliminary data.</text>
</comment>
<evidence type="ECO:0000256" key="5">
    <source>
        <dbReference type="ARBA" id="ARBA00022989"/>
    </source>
</evidence>
<dbReference type="Gene3D" id="1.20.1250.20">
    <property type="entry name" value="MFS general substrate transporter like domains"/>
    <property type="match status" value="1"/>
</dbReference>
<feature type="transmembrane region" description="Helical" evidence="7">
    <location>
        <begin position="311"/>
        <end position="328"/>
    </location>
</feature>
<dbReference type="SUPFAM" id="SSF103473">
    <property type="entry name" value="MFS general substrate transporter"/>
    <property type="match status" value="1"/>
</dbReference>
<evidence type="ECO:0000256" key="3">
    <source>
        <dbReference type="ARBA" id="ARBA00022475"/>
    </source>
</evidence>
<keyword evidence="2" id="KW-0813">Transport</keyword>
<feature type="transmembrane region" description="Helical" evidence="7">
    <location>
        <begin position="179"/>
        <end position="212"/>
    </location>
</feature>
<feature type="transmembrane region" description="Helical" evidence="7">
    <location>
        <begin position="243"/>
        <end position="260"/>
    </location>
</feature>
<dbReference type="PANTHER" id="PTHR23513:SF6">
    <property type="entry name" value="MAJOR FACILITATOR SUPERFAMILY ASSOCIATED DOMAIN-CONTAINING PROTEIN"/>
    <property type="match status" value="1"/>
</dbReference>
<evidence type="ECO:0000256" key="4">
    <source>
        <dbReference type="ARBA" id="ARBA00022692"/>
    </source>
</evidence>
<gene>
    <name evidence="8" type="ORF">DW707_09335</name>
</gene>
<dbReference type="PRINTS" id="PR00173">
    <property type="entry name" value="EDTRNSPORT"/>
</dbReference>
<keyword evidence="3" id="KW-1003">Cell membrane</keyword>
<comment type="subcellular location">
    <subcellularLocation>
        <location evidence="1">Cell membrane</location>
        <topology evidence="1">Multi-pass membrane protein</topology>
    </subcellularLocation>
</comment>
<dbReference type="Proteomes" id="UP000286271">
    <property type="component" value="Unassembled WGS sequence"/>
</dbReference>
<dbReference type="PANTHER" id="PTHR23513">
    <property type="entry name" value="INTEGRAL MEMBRANE EFFLUX PROTEIN-RELATED"/>
    <property type="match status" value="1"/>
</dbReference>
<evidence type="ECO:0000313" key="8">
    <source>
        <dbReference type="EMBL" id="RHE97222.1"/>
    </source>
</evidence>
<evidence type="ECO:0000313" key="9">
    <source>
        <dbReference type="Proteomes" id="UP000286271"/>
    </source>
</evidence>
<keyword evidence="4 7" id="KW-0812">Transmembrane</keyword>
<feature type="transmembrane region" description="Helical" evidence="7">
    <location>
        <begin position="407"/>
        <end position="425"/>
    </location>
</feature>
<dbReference type="GO" id="GO:0005886">
    <property type="term" value="C:plasma membrane"/>
    <property type="evidence" value="ECO:0007669"/>
    <property type="project" value="UniProtKB-SubCell"/>
</dbReference>
<dbReference type="CDD" id="cd06173">
    <property type="entry name" value="MFS_MefA_like"/>
    <property type="match status" value="1"/>
</dbReference>
<proteinExistence type="predicted"/>
<feature type="transmembrane region" description="Helical" evidence="7">
    <location>
        <begin position="377"/>
        <end position="401"/>
    </location>
</feature>
<dbReference type="Pfam" id="PF05977">
    <property type="entry name" value="MFS_3"/>
    <property type="match status" value="1"/>
</dbReference>
<accession>A0A3R6EL83</accession>
<organism evidence="8 9">
    <name type="scientific">Roseburia inulinivorans</name>
    <dbReference type="NCBI Taxonomy" id="360807"/>
    <lineage>
        <taxon>Bacteria</taxon>
        <taxon>Bacillati</taxon>
        <taxon>Bacillota</taxon>
        <taxon>Clostridia</taxon>
        <taxon>Lachnospirales</taxon>
        <taxon>Lachnospiraceae</taxon>
        <taxon>Roseburia</taxon>
    </lineage>
</organism>
<feature type="transmembrane region" description="Helical" evidence="7">
    <location>
        <begin position="280"/>
        <end position="299"/>
    </location>
</feature>
<protein>
    <submittedName>
        <fullName evidence="8">MFS transporter</fullName>
    </submittedName>
</protein>
<dbReference type="AlphaFoldDB" id="A0A3R6EL83"/>
<evidence type="ECO:0000256" key="6">
    <source>
        <dbReference type="ARBA" id="ARBA00023136"/>
    </source>
</evidence>
<evidence type="ECO:0000256" key="7">
    <source>
        <dbReference type="SAM" id="Phobius"/>
    </source>
</evidence>
<dbReference type="InterPro" id="IPR036259">
    <property type="entry name" value="MFS_trans_sf"/>
</dbReference>
<feature type="transmembrane region" description="Helical" evidence="7">
    <location>
        <begin position="105"/>
        <end position="129"/>
    </location>
</feature>
<sequence>MYNEKRRKEERNKKCCMKQESKVGYRDILRQTEYMKIMIAALINRFGDSIDAIASTWIVYEITGNAAWSAIIYGVNRIPSIIITPLAGAWVEGQKKKTIMIVTDLIRAVCVAFVATGYLFGFLQAWMLLVTTLTISTVEAFRGPASAALTPKVLEKEYYEYGISLSTTLSSMVELIGTAVAAAIIAVIGTSGAIYVDMTTFLLSALIIVFVNTKEQGLVKQKFDRKTYVKDLADGFSYVKKDAIIRIFLLLAVFLNAILVPLNSLQAPLAGDILGGGAEILSILGISITVGMLLGSVTYPMVQRIIPGKGLWIASGLGIALFYIMLPVCRPLYTSRILVCAFTAVFSFILGYTVALVNSHLSVFAVKRIRTDYLARISGITTAAGAASMPVASFLVSIVVAYVDTSAIFITSGVLALIVTVCMIFSRTLGQGETDTVAEDVEMVRS</sequence>
<reference evidence="8 9" key="1">
    <citation type="submission" date="2018-08" db="EMBL/GenBank/DDBJ databases">
        <title>A genome reference for cultivated species of the human gut microbiota.</title>
        <authorList>
            <person name="Zou Y."/>
            <person name="Xue W."/>
            <person name="Luo G."/>
        </authorList>
    </citation>
    <scope>NUCLEOTIDE SEQUENCE [LARGE SCALE GENOMIC DNA]</scope>
    <source>
        <strain evidence="8 9">AM27-11</strain>
    </source>
</reference>
<keyword evidence="6 7" id="KW-0472">Membrane</keyword>